<dbReference type="NCBIfam" id="TIGR01300">
    <property type="entry name" value="CPA3_mnhG_phaG"/>
    <property type="match status" value="1"/>
</dbReference>
<evidence type="ECO:0000256" key="2">
    <source>
        <dbReference type="SAM" id="Phobius"/>
    </source>
</evidence>
<reference evidence="3 4" key="1">
    <citation type="journal article" date="2013" name="Genome Announc.">
        <title>Genome Sequence of the Pyrene- and Fluoranthene-Degrading Bacterium Cycloclasticus sp. Strain PY97M.</title>
        <authorList>
            <person name="Cui Z."/>
            <person name="Xu G."/>
            <person name="Li Q."/>
            <person name="Gao W."/>
            <person name="Zheng L."/>
        </authorList>
    </citation>
    <scope>NUCLEOTIDE SEQUENCE [LARGE SCALE GENOMIC DNA]</scope>
    <source>
        <strain evidence="3 4">PY97M</strain>
    </source>
</reference>
<evidence type="ECO:0000313" key="4">
    <source>
        <dbReference type="Proteomes" id="UP000015462"/>
    </source>
</evidence>
<dbReference type="AlphaFoldDB" id="A0AB33Z476"/>
<accession>A0AB33Z476</accession>
<keyword evidence="2" id="KW-0812">Transmembrane</keyword>
<evidence type="ECO:0000313" key="3">
    <source>
        <dbReference type="EMBL" id="EPD14013.1"/>
    </source>
</evidence>
<sequence>MMDILSWVCLALGSFLGIVGGIGILRFPDFYTRLHAVGITDTLCAGLFLLGLAFQAGLTIASFKLFLIFVFIFFTSPTASHSLANAAMLGGLKPKLSNDDTTDSSKLGDQ</sequence>
<keyword evidence="4" id="KW-1185">Reference proteome</keyword>
<comment type="caution">
    <text evidence="3">The sequence shown here is derived from an EMBL/GenBank/DDBJ whole genome shotgun (WGS) entry which is preliminary data.</text>
</comment>
<gene>
    <name evidence="3" type="ORF">L196_00900</name>
</gene>
<organism evidence="3 4">
    <name type="scientific">Cycloclasticus pugetii</name>
    <dbReference type="NCBI Taxonomy" id="34068"/>
    <lineage>
        <taxon>Bacteria</taxon>
        <taxon>Pseudomonadati</taxon>
        <taxon>Pseudomonadota</taxon>
        <taxon>Gammaproteobacteria</taxon>
        <taxon>Thiotrichales</taxon>
        <taxon>Piscirickettsiaceae</taxon>
        <taxon>Cycloclasticus</taxon>
    </lineage>
</organism>
<name>A0AB33Z476_9GAMM</name>
<dbReference type="EMBL" id="ASHL01000001">
    <property type="protein sequence ID" value="EPD14013.1"/>
    <property type="molecule type" value="Genomic_DNA"/>
</dbReference>
<keyword evidence="2" id="KW-1133">Transmembrane helix</keyword>
<protein>
    <submittedName>
        <fullName evidence="3">Multisubunit Na+/H+ antiporter MnhG subunit-like protein</fullName>
    </submittedName>
</protein>
<keyword evidence="2" id="KW-0472">Membrane</keyword>
<feature type="region of interest" description="Disordered" evidence="1">
    <location>
        <begin position="91"/>
        <end position="110"/>
    </location>
</feature>
<feature type="transmembrane region" description="Helical" evidence="2">
    <location>
        <begin position="45"/>
        <end position="74"/>
    </location>
</feature>
<evidence type="ECO:0000256" key="1">
    <source>
        <dbReference type="SAM" id="MobiDB-lite"/>
    </source>
</evidence>
<dbReference type="PANTHER" id="PTHR34703:SF1">
    <property type="entry name" value="ANTIPORTER SUBUNIT MNHG2-RELATED"/>
    <property type="match status" value="1"/>
</dbReference>
<dbReference type="PANTHER" id="PTHR34703">
    <property type="entry name" value="ANTIPORTER SUBUNIT MNHG2-RELATED"/>
    <property type="match status" value="1"/>
</dbReference>
<proteinExistence type="predicted"/>
<dbReference type="GO" id="GO:0015385">
    <property type="term" value="F:sodium:proton antiporter activity"/>
    <property type="evidence" value="ECO:0007669"/>
    <property type="project" value="TreeGrafter"/>
</dbReference>
<dbReference type="Pfam" id="PF03334">
    <property type="entry name" value="PhaG_MnhG_YufB"/>
    <property type="match status" value="1"/>
</dbReference>
<dbReference type="Proteomes" id="UP000015462">
    <property type="component" value="Unassembled WGS sequence"/>
</dbReference>
<dbReference type="InterPro" id="IPR005133">
    <property type="entry name" value="PhaG_MnhG_YufB"/>
</dbReference>